<reference evidence="1 2" key="1">
    <citation type="submission" date="2017-05" db="EMBL/GenBank/DDBJ databases">
        <authorList>
            <person name="Song R."/>
            <person name="Chenine A.L."/>
            <person name="Ruprecht R.M."/>
        </authorList>
    </citation>
    <scope>NUCLEOTIDE SEQUENCE [LARGE SCALE GENOMIC DNA]</scope>
    <source>
        <strain evidence="1 2">DSM 26136</strain>
    </source>
</reference>
<accession>A0A1Y0EIY1</accession>
<evidence type="ECO:0000313" key="1">
    <source>
        <dbReference type="EMBL" id="ARU03536.1"/>
    </source>
</evidence>
<dbReference type="KEGG" id="cser:CCO03_01515"/>
<dbReference type="RefSeq" id="WP_087276315.1">
    <property type="nucleotide sequence ID" value="NZ_CP021455.1"/>
</dbReference>
<keyword evidence="2" id="KW-1185">Reference proteome</keyword>
<name>A0A1Y0EIY1_9BURK</name>
<dbReference type="AlphaFoldDB" id="A0A1Y0EIY1"/>
<protein>
    <submittedName>
        <fullName evidence="1">Uncharacterized protein</fullName>
    </submittedName>
</protein>
<proteinExistence type="predicted"/>
<dbReference type="EMBL" id="CP021455">
    <property type="protein sequence ID" value="ARU03536.1"/>
    <property type="molecule type" value="Genomic_DNA"/>
</dbReference>
<dbReference type="Proteomes" id="UP000196138">
    <property type="component" value="Chromosome"/>
</dbReference>
<gene>
    <name evidence="1" type="ORF">CCO03_01515</name>
</gene>
<evidence type="ECO:0000313" key="2">
    <source>
        <dbReference type="Proteomes" id="UP000196138"/>
    </source>
</evidence>
<organism evidence="1 2">
    <name type="scientific">Comamonas serinivorans</name>
    <dbReference type="NCBI Taxonomy" id="1082851"/>
    <lineage>
        <taxon>Bacteria</taxon>
        <taxon>Pseudomonadati</taxon>
        <taxon>Pseudomonadota</taxon>
        <taxon>Betaproteobacteria</taxon>
        <taxon>Burkholderiales</taxon>
        <taxon>Comamonadaceae</taxon>
        <taxon>Comamonas</taxon>
    </lineage>
</organism>
<sequence length="164" mass="17700">MSLLTHIVLAQASHGGLLLEHPPERGWPHLDLRGLTDQHLLALFAVLLPPGAARAMDDTEVGFAHIPASEPTAPVGPWVMLLPDALTALLADLDPAAIAQAVARWRKSALPPPPEPWPADALHTLLTELQPMAQLVQASRGTDPLQLFLRVDIPDQKPVSGHRR</sequence>